<accession>A0A7K0C346</accession>
<dbReference type="AlphaFoldDB" id="A0A7K0C346"/>
<gene>
    <name evidence="1" type="ORF">ACRB68_53440</name>
</gene>
<reference evidence="1 2" key="1">
    <citation type="submission" date="2019-10" db="EMBL/GenBank/DDBJ databases">
        <title>Actinomadura rubteroloni sp. nov. and Actinomadura macrotermitis sp. nov., isolated from the gut of fungus growing-termite Macrotermes natalensis.</title>
        <authorList>
            <person name="Benndorf R."/>
            <person name="Martin K."/>
            <person name="Kuefner M."/>
            <person name="De Beer W."/>
            <person name="Kaster A.-K."/>
            <person name="Vollmers J."/>
            <person name="Poulsen M."/>
            <person name="Beemelmanns C."/>
        </authorList>
    </citation>
    <scope>NUCLEOTIDE SEQUENCE [LARGE SCALE GENOMIC DNA]</scope>
    <source>
        <strain evidence="1 2">RB68</strain>
    </source>
</reference>
<evidence type="ECO:0000313" key="2">
    <source>
        <dbReference type="Proteomes" id="UP000487268"/>
    </source>
</evidence>
<dbReference type="EMBL" id="WEGH01000003">
    <property type="protein sequence ID" value="MQY07244.1"/>
    <property type="molecule type" value="Genomic_DNA"/>
</dbReference>
<organism evidence="1 2">
    <name type="scientific">Actinomadura macrotermitis</name>
    <dbReference type="NCBI Taxonomy" id="2585200"/>
    <lineage>
        <taxon>Bacteria</taxon>
        <taxon>Bacillati</taxon>
        <taxon>Actinomycetota</taxon>
        <taxon>Actinomycetes</taxon>
        <taxon>Streptosporangiales</taxon>
        <taxon>Thermomonosporaceae</taxon>
        <taxon>Actinomadura</taxon>
    </lineage>
</organism>
<dbReference type="Proteomes" id="UP000487268">
    <property type="component" value="Unassembled WGS sequence"/>
</dbReference>
<sequence length="58" mass="6423">MSILARLTGRRARRTRRRCGEPCWTCHGTGRVWNPPVGAIICPICPPTAARPVRLRAG</sequence>
<name>A0A7K0C346_9ACTN</name>
<comment type="caution">
    <text evidence="1">The sequence shown here is derived from an EMBL/GenBank/DDBJ whole genome shotgun (WGS) entry which is preliminary data.</text>
</comment>
<keyword evidence="2" id="KW-1185">Reference proteome</keyword>
<protein>
    <submittedName>
        <fullName evidence="1">Uncharacterized protein</fullName>
    </submittedName>
</protein>
<evidence type="ECO:0000313" key="1">
    <source>
        <dbReference type="EMBL" id="MQY07244.1"/>
    </source>
</evidence>
<proteinExistence type="predicted"/>